<dbReference type="InterPro" id="IPR021395">
    <property type="entry name" value="DUF3035"/>
</dbReference>
<comment type="caution">
    <text evidence="2">The sequence shown here is derived from an EMBL/GenBank/DDBJ whole genome shotgun (WGS) entry which is preliminary data.</text>
</comment>
<dbReference type="PROSITE" id="PS51257">
    <property type="entry name" value="PROKAR_LIPOPROTEIN"/>
    <property type="match status" value="1"/>
</dbReference>
<protein>
    <submittedName>
        <fullName evidence="2">DUF3035 domain-containing protein</fullName>
    </submittedName>
</protein>
<dbReference type="AlphaFoldDB" id="A0A371B576"/>
<evidence type="ECO:0000313" key="2">
    <source>
        <dbReference type="EMBL" id="RDV02738.1"/>
    </source>
</evidence>
<dbReference type="Proteomes" id="UP000263833">
    <property type="component" value="Unassembled WGS sequence"/>
</dbReference>
<name>A0A371B576_9SPHN</name>
<sequence length="147" mass="14899">MKKNLVLAASASAMLFALSGCQSVGGAYQALYDWDIRGEDATKGPATSRVAPLVVPPDYPLVPSQVGVPRAQDGNTPEQVLEAMFGGDASRSAGERAVVAAAGTGEMGIRSTVGDPETTTVNKGAVTRDIIAAPEGDGQSAQAAVPQ</sequence>
<accession>A0A371B576</accession>
<reference evidence="3" key="1">
    <citation type="submission" date="2018-08" db="EMBL/GenBank/DDBJ databases">
        <authorList>
            <person name="Kim S.-J."/>
            <person name="Jung G.-Y."/>
        </authorList>
    </citation>
    <scope>NUCLEOTIDE SEQUENCE [LARGE SCALE GENOMIC DNA]</scope>
    <source>
        <strain evidence="3">GY_G</strain>
    </source>
</reference>
<keyword evidence="1" id="KW-0732">Signal</keyword>
<dbReference type="EMBL" id="QRGP01000002">
    <property type="protein sequence ID" value="RDV02738.1"/>
    <property type="molecule type" value="Genomic_DNA"/>
</dbReference>
<feature type="signal peptide" evidence="1">
    <location>
        <begin position="1"/>
        <end position="19"/>
    </location>
</feature>
<evidence type="ECO:0000256" key="1">
    <source>
        <dbReference type="SAM" id="SignalP"/>
    </source>
</evidence>
<dbReference type="OrthoDB" id="8478256at2"/>
<dbReference type="Pfam" id="PF11233">
    <property type="entry name" value="DUF3035"/>
    <property type="match status" value="1"/>
</dbReference>
<evidence type="ECO:0000313" key="3">
    <source>
        <dbReference type="Proteomes" id="UP000263833"/>
    </source>
</evidence>
<feature type="chain" id="PRO_5016794593" evidence="1">
    <location>
        <begin position="20"/>
        <end position="147"/>
    </location>
</feature>
<dbReference type="RefSeq" id="WP_115549840.1">
    <property type="nucleotide sequence ID" value="NZ_QRGP01000002.1"/>
</dbReference>
<organism evidence="2 3">
    <name type="scientific">Sphingorhabdus pulchriflava</name>
    <dbReference type="NCBI Taxonomy" id="2292257"/>
    <lineage>
        <taxon>Bacteria</taxon>
        <taxon>Pseudomonadati</taxon>
        <taxon>Pseudomonadota</taxon>
        <taxon>Alphaproteobacteria</taxon>
        <taxon>Sphingomonadales</taxon>
        <taxon>Sphingomonadaceae</taxon>
        <taxon>Sphingorhabdus</taxon>
    </lineage>
</organism>
<keyword evidence="3" id="KW-1185">Reference proteome</keyword>
<proteinExistence type="predicted"/>
<gene>
    <name evidence="2" type="ORF">DXH95_12385</name>
</gene>